<dbReference type="InterPro" id="IPR003767">
    <property type="entry name" value="Malate/L-lactate_DH-like"/>
</dbReference>
<dbReference type="InterPro" id="IPR043143">
    <property type="entry name" value="Mal/L-sulf/L-lact_DH-like_NADP"/>
</dbReference>
<comment type="similarity">
    <text evidence="1">Belongs to the LDH2/MDH2 oxidoreductase family.</text>
</comment>
<dbReference type="Pfam" id="PF02615">
    <property type="entry name" value="Ldh_2"/>
    <property type="match status" value="1"/>
</dbReference>
<dbReference type="Proteomes" id="UP000183245">
    <property type="component" value="Unassembled WGS sequence"/>
</dbReference>
<dbReference type="Gene3D" id="3.30.1370.60">
    <property type="entry name" value="Hypothetical oxidoreductase yiak, domain 2"/>
    <property type="match status" value="1"/>
</dbReference>
<dbReference type="SUPFAM" id="SSF89733">
    <property type="entry name" value="L-sulfolactate dehydrogenase-like"/>
    <property type="match status" value="1"/>
</dbReference>
<organism evidence="3 4">
    <name type="scientific">Candidatus Wirthbacteria bacterium CG2_30_54_11</name>
    <dbReference type="NCBI Taxonomy" id="1817892"/>
    <lineage>
        <taxon>Bacteria</taxon>
        <taxon>Candidatus Wirthbacteria</taxon>
    </lineage>
</organism>
<gene>
    <name evidence="3" type="ORF">AUK40_06605</name>
</gene>
<dbReference type="AlphaFoldDB" id="A0A1J5IK68"/>
<name>A0A1J5IK68_9BACT</name>
<reference evidence="3 4" key="1">
    <citation type="journal article" date="2016" name="Environ. Microbiol.">
        <title>Genomic resolution of a cold subsurface aquifer community provides metabolic insights for novel microbes adapted to high CO concentrations.</title>
        <authorList>
            <person name="Probst A.J."/>
            <person name="Castelle C.J."/>
            <person name="Singh A."/>
            <person name="Brown C.T."/>
            <person name="Anantharaman K."/>
            <person name="Sharon I."/>
            <person name="Hug L.A."/>
            <person name="Burstein D."/>
            <person name="Emerson J.B."/>
            <person name="Thomas B.C."/>
            <person name="Banfield J.F."/>
        </authorList>
    </citation>
    <scope>NUCLEOTIDE SEQUENCE [LARGE SCALE GENOMIC DNA]</scope>
    <source>
        <strain evidence="3">CG2_30_54_11</strain>
    </source>
</reference>
<proteinExistence type="inferred from homology"/>
<dbReference type="PANTHER" id="PTHR11091:SF0">
    <property type="entry name" value="MALATE DEHYDROGENASE"/>
    <property type="match status" value="1"/>
</dbReference>
<evidence type="ECO:0000313" key="3">
    <source>
        <dbReference type="EMBL" id="OIP94802.1"/>
    </source>
</evidence>
<evidence type="ECO:0000256" key="1">
    <source>
        <dbReference type="ARBA" id="ARBA00006056"/>
    </source>
</evidence>
<accession>A0A1J5IK68</accession>
<dbReference type="PANTHER" id="PTHR11091">
    <property type="entry name" value="OXIDOREDUCTASE-RELATED"/>
    <property type="match status" value="1"/>
</dbReference>
<protein>
    <submittedName>
        <fullName evidence="3">Uncharacterized protein</fullName>
    </submittedName>
</protein>
<dbReference type="STRING" id="1817892.AUK40_06605"/>
<dbReference type="GO" id="GO:0016491">
    <property type="term" value="F:oxidoreductase activity"/>
    <property type="evidence" value="ECO:0007669"/>
    <property type="project" value="UniProtKB-KW"/>
</dbReference>
<evidence type="ECO:0000256" key="2">
    <source>
        <dbReference type="ARBA" id="ARBA00023002"/>
    </source>
</evidence>
<comment type="caution">
    <text evidence="3">The sequence shown here is derived from an EMBL/GenBank/DDBJ whole genome shotgun (WGS) entry which is preliminary data.</text>
</comment>
<dbReference type="EMBL" id="MNZT01000123">
    <property type="protein sequence ID" value="OIP94802.1"/>
    <property type="molecule type" value="Genomic_DNA"/>
</dbReference>
<dbReference type="InterPro" id="IPR036111">
    <property type="entry name" value="Mal/L-sulfo/L-lacto_DH-like_sf"/>
</dbReference>
<keyword evidence="2" id="KW-0560">Oxidoreductase</keyword>
<evidence type="ECO:0000313" key="4">
    <source>
        <dbReference type="Proteomes" id="UP000183245"/>
    </source>
</evidence>
<dbReference type="InterPro" id="IPR043144">
    <property type="entry name" value="Mal/L-sulf/L-lact_DH-like_ah"/>
</dbReference>
<sequence>MSASLSANKRFRLDTLAEEPLSLEVGIEELGNVSVRALMSLGLSITEAEVTARSLLFGQSWQSTSGYNDKGEPVELGLATHGLVRIVQYIRGLVERQMLHPGTEPVLVAQSEAMAVLDGEEGNGYYGARVAFELAMAEARANGSSTVYLRNMEPAGNCLAEFALQAAEAGFVCRVVAAPSFAVAHPEDVTATKTIGTTAICYGCPSEGEPMILDYTSAAITFGEVLRRRQTGQPLPEHSCRTKEGIWTTIAEELFDGEAFTGRIVAASIPDWAQAAMVRMHTLVAGEGTNKCNFSVEIIDPASLGDLEVYRRRVTEWMNLIVGLNHDQVRTPGNHSLARYQANIDRGSVPVNLVLWDQLQQLAAGDIPAELPTTRTPTELVQEMKYYLATRRGTIETTPLSRLKRMIDHNRFDTGEIRLLRRRIHGDQLKDYEIVRIPQSILIEYLRSKGYSSIRVEIGDRQDAGVHLDCVIAEGDIFDQDGRRQHKVIRVYSYPVEHSQR</sequence>
<dbReference type="Gene3D" id="1.10.1530.10">
    <property type="match status" value="1"/>
</dbReference>